<evidence type="ECO:0000313" key="6">
    <source>
        <dbReference type="EMBL" id="GIG41293.1"/>
    </source>
</evidence>
<evidence type="ECO:0000256" key="4">
    <source>
        <dbReference type="ARBA" id="ARBA00023033"/>
    </source>
</evidence>
<dbReference type="Pfam" id="PF00296">
    <property type="entry name" value="Bac_luciferase"/>
    <property type="match status" value="1"/>
</dbReference>
<keyword evidence="2" id="KW-0288">FMN</keyword>
<keyword evidence="3" id="KW-0560">Oxidoreductase</keyword>
<dbReference type="PANTHER" id="PTHR42847:SF4">
    <property type="entry name" value="ALKANESULFONATE MONOOXYGENASE-RELATED"/>
    <property type="match status" value="1"/>
</dbReference>
<evidence type="ECO:0000256" key="1">
    <source>
        <dbReference type="ARBA" id="ARBA00022630"/>
    </source>
</evidence>
<dbReference type="Gene3D" id="3.20.20.30">
    <property type="entry name" value="Luciferase-like domain"/>
    <property type="match status" value="1"/>
</dbReference>
<sequence length="308" mass="32527">MRGGVSVAAGSVGTGCRAGGRAEGAVVRLGVVGSFGTVHEVVDLAVEAEGHGWDGFFTWDGVDLGGMDAWDPWAVLAAAAVRTERVTLGALVFALPRRRPWVFAKQAVTVDHLSGGRLVLPVGLGVPTDRAVSGVSGEAATLRERAERLDDALAVLERSFTGDRFDVDGGHLRVDGLQLRPVPVTRPDGRSRIPVWVVGSFPSARSMGRAVRYDGVVPQHRGERAEQPLDPQDVADVVAWVREHRPADAGPFDVVLHGALPADRGAAREHVAALAEAGATWFVDALWDPATATPEALLARVRQGPPVP</sequence>
<evidence type="ECO:0000256" key="3">
    <source>
        <dbReference type="ARBA" id="ARBA00023002"/>
    </source>
</evidence>
<accession>A0ABQ4DPM2</accession>
<gene>
    <name evidence="6" type="ORF">Cph01nite_30550</name>
</gene>
<dbReference type="PANTHER" id="PTHR42847">
    <property type="entry name" value="ALKANESULFONATE MONOOXYGENASE"/>
    <property type="match status" value="1"/>
</dbReference>
<dbReference type="InterPro" id="IPR011251">
    <property type="entry name" value="Luciferase-like_dom"/>
</dbReference>
<feature type="domain" description="Luciferase-like" evidence="5">
    <location>
        <begin position="36"/>
        <end position="261"/>
    </location>
</feature>
<reference evidence="6 7" key="1">
    <citation type="submission" date="2021-01" db="EMBL/GenBank/DDBJ databases">
        <title>Whole genome shotgun sequence of Cellulomonas phragmiteti NBRC 110785.</title>
        <authorList>
            <person name="Komaki H."/>
            <person name="Tamura T."/>
        </authorList>
    </citation>
    <scope>NUCLEOTIDE SEQUENCE [LARGE SCALE GENOMIC DNA]</scope>
    <source>
        <strain evidence="6 7">NBRC 110785</strain>
    </source>
</reference>
<evidence type="ECO:0000259" key="5">
    <source>
        <dbReference type="Pfam" id="PF00296"/>
    </source>
</evidence>
<dbReference type="Proteomes" id="UP000614741">
    <property type="component" value="Unassembled WGS sequence"/>
</dbReference>
<dbReference type="SUPFAM" id="SSF51679">
    <property type="entry name" value="Bacterial luciferase-like"/>
    <property type="match status" value="1"/>
</dbReference>
<dbReference type="EMBL" id="BONP01000023">
    <property type="protein sequence ID" value="GIG41293.1"/>
    <property type="molecule type" value="Genomic_DNA"/>
</dbReference>
<evidence type="ECO:0000256" key="2">
    <source>
        <dbReference type="ARBA" id="ARBA00022643"/>
    </source>
</evidence>
<dbReference type="InterPro" id="IPR050172">
    <property type="entry name" value="SsuD_RutA_monooxygenase"/>
</dbReference>
<keyword evidence="1" id="KW-0285">Flavoprotein</keyword>
<comment type="caution">
    <text evidence="6">The sequence shown here is derived from an EMBL/GenBank/DDBJ whole genome shotgun (WGS) entry which is preliminary data.</text>
</comment>
<name>A0ABQ4DPM2_9CELL</name>
<dbReference type="InterPro" id="IPR036661">
    <property type="entry name" value="Luciferase-like_sf"/>
</dbReference>
<dbReference type="PROSITE" id="PS51257">
    <property type="entry name" value="PROKAR_LIPOPROTEIN"/>
    <property type="match status" value="1"/>
</dbReference>
<organism evidence="6 7">
    <name type="scientific">Cellulomonas phragmiteti</name>
    <dbReference type="NCBI Taxonomy" id="478780"/>
    <lineage>
        <taxon>Bacteria</taxon>
        <taxon>Bacillati</taxon>
        <taxon>Actinomycetota</taxon>
        <taxon>Actinomycetes</taxon>
        <taxon>Micrococcales</taxon>
        <taxon>Cellulomonadaceae</taxon>
        <taxon>Cellulomonas</taxon>
    </lineage>
</organism>
<evidence type="ECO:0000313" key="7">
    <source>
        <dbReference type="Proteomes" id="UP000614741"/>
    </source>
</evidence>
<dbReference type="GO" id="GO:0004497">
    <property type="term" value="F:monooxygenase activity"/>
    <property type="evidence" value="ECO:0007669"/>
    <property type="project" value="UniProtKB-KW"/>
</dbReference>
<proteinExistence type="predicted"/>
<keyword evidence="7" id="KW-1185">Reference proteome</keyword>
<protein>
    <submittedName>
        <fullName evidence="6">Monooxygenase</fullName>
    </submittedName>
</protein>
<keyword evidence="4 6" id="KW-0503">Monooxygenase</keyword>